<sequence>MSAADPTPGPSRLPTITSEADELAAEAGIVVAANEANEAVGANEVNGVGVNGIAIEVDGAAGESNGTNGHAENGDVQMGGDVPDGAVGQAPDAEGTGQAEGEGEGEGDTETVDPNALPKEACETLYIQNLNEKVRIPVLQETLSLLFKPYRPVGPVVAHHNVRMRGQAFVSFNDKETADRARRDVNEFPLYGKAMQVSFARSRADSVVKKLDGAEALEEHKTARLAEKKIKRRDNPLRRKQLAKMRADESGVAPAKKIRLQVPDEYLPPNNVLFLQNLPDGTTSDDLREVFEVHPGLVEIRTIPAKKDIAFVEFADEGAATVAKDALHNFKIDGETKMKVTYAKK</sequence>
<dbReference type="InterPro" id="IPR012677">
    <property type="entry name" value="Nucleotide-bd_a/b_plait_sf"/>
</dbReference>
<dbReference type="EMBL" id="RSCD01000009">
    <property type="protein sequence ID" value="RSH90769.1"/>
    <property type="molecule type" value="Genomic_DNA"/>
</dbReference>
<dbReference type="STRING" id="1890683.A0A427YI59"/>
<dbReference type="InterPro" id="IPR035979">
    <property type="entry name" value="RBD_domain_sf"/>
</dbReference>
<dbReference type="AlphaFoldDB" id="A0A427YI59"/>
<feature type="compositionally biased region" description="Acidic residues" evidence="3">
    <location>
        <begin position="101"/>
        <end position="111"/>
    </location>
</feature>
<dbReference type="GO" id="GO:0003723">
    <property type="term" value="F:RNA binding"/>
    <property type="evidence" value="ECO:0007669"/>
    <property type="project" value="UniProtKB-UniRule"/>
</dbReference>
<evidence type="ECO:0000313" key="6">
    <source>
        <dbReference type="Proteomes" id="UP000279259"/>
    </source>
</evidence>
<evidence type="ECO:0000256" key="2">
    <source>
        <dbReference type="PROSITE-ProRule" id="PRU00176"/>
    </source>
</evidence>
<feature type="domain" description="RRM" evidence="4">
    <location>
        <begin position="123"/>
        <end position="202"/>
    </location>
</feature>
<reference evidence="5 6" key="1">
    <citation type="submission" date="2018-11" db="EMBL/GenBank/DDBJ databases">
        <title>Genome sequence of Saitozyma podzolica DSM 27192.</title>
        <authorList>
            <person name="Aliyu H."/>
            <person name="Gorte O."/>
            <person name="Ochsenreither K."/>
        </authorList>
    </citation>
    <scope>NUCLEOTIDE SEQUENCE [LARGE SCALE GENOMIC DNA]</scope>
    <source>
        <strain evidence="5 6">DSM 27192</strain>
    </source>
</reference>
<dbReference type="OrthoDB" id="266020at2759"/>
<evidence type="ECO:0000313" key="5">
    <source>
        <dbReference type="EMBL" id="RSH90769.1"/>
    </source>
</evidence>
<dbReference type="FunFam" id="3.30.70.330:FF:000029">
    <property type="entry name" value="U2 small nuclear ribonucleoprotein B"/>
    <property type="match status" value="1"/>
</dbReference>
<feature type="domain" description="RRM" evidence="4">
    <location>
        <begin position="271"/>
        <end position="345"/>
    </location>
</feature>
<gene>
    <name evidence="5" type="ORF">EHS25_009944</name>
</gene>
<dbReference type="CDD" id="cd12247">
    <property type="entry name" value="RRM2_U1A_like"/>
    <property type="match status" value="1"/>
</dbReference>
<dbReference type="PANTHER" id="PTHR10501">
    <property type="entry name" value="U1 SMALL NUCLEAR RIBONUCLEOPROTEIN A/U2 SMALL NUCLEAR RIBONUCLEOPROTEIN B"/>
    <property type="match status" value="1"/>
</dbReference>
<evidence type="ECO:0000256" key="3">
    <source>
        <dbReference type="SAM" id="MobiDB-lite"/>
    </source>
</evidence>
<keyword evidence="6" id="KW-1185">Reference proteome</keyword>
<comment type="caution">
    <text evidence="5">The sequence shown here is derived from an EMBL/GenBank/DDBJ whole genome shotgun (WGS) entry which is preliminary data.</text>
</comment>
<dbReference type="Pfam" id="PF00076">
    <property type="entry name" value="RRM_1"/>
    <property type="match status" value="2"/>
</dbReference>
<evidence type="ECO:0000259" key="4">
    <source>
        <dbReference type="PROSITE" id="PS50102"/>
    </source>
</evidence>
<accession>A0A427YI59</accession>
<dbReference type="InterPro" id="IPR000504">
    <property type="entry name" value="RRM_dom"/>
</dbReference>
<dbReference type="SMART" id="SM00360">
    <property type="entry name" value="RRM"/>
    <property type="match status" value="2"/>
</dbReference>
<evidence type="ECO:0000256" key="1">
    <source>
        <dbReference type="ARBA" id="ARBA00022884"/>
    </source>
</evidence>
<dbReference type="Gene3D" id="3.30.70.330">
    <property type="match status" value="2"/>
</dbReference>
<proteinExistence type="predicted"/>
<keyword evidence="1 2" id="KW-0694">RNA-binding</keyword>
<dbReference type="SUPFAM" id="SSF54928">
    <property type="entry name" value="RNA-binding domain, RBD"/>
    <property type="match status" value="1"/>
</dbReference>
<feature type="region of interest" description="Disordered" evidence="3">
    <location>
        <begin position="61"/>
        <end position="115"/>
    </location>
</feature>
<name>A0A427YI59_9TREE</name>
<protein>
    <recommendedName>
        <fullName evidence="4">RRM domain-containing protein</fullName>
    </recommendedName>
</protein>
<dbReference type="PROSITE" id="PS50102">
    <property type="entry name" value="RRM"/>
    <property type="match status" value="2"/>
</dbReference>
<organism evidence="5 6">
    <name type="scientific">Saitozyma podzolica</name>
    <dbReference type="NCBI Taxonomy" id="1890683"/>
    <lineage>
        <taxon>Eukaryota</taxon>
        <taxon>Fungi</taxon>
        <taxon>Dikarya</taxon>
        <taxon>Basidiomycota</taxon>
        <taxon>Agaricomycotina</taxon>
        <taxon>Tremellomycetes</taxon>
        <taxon>Tremellales</taxon>
        <taxon>Trimorphomycetaceae</taxon>
        <taxon>Saitozyma</taxon>
    </lineage>
</organism>
<dbReference type="Proteomes" id="UP000279259">
    <property type="component" value="Unassembled WGS sequence"/>
</dbReference>